<name>A0A1U9MJ72_9HYPH</name>
<dbReference type="KEGG" id="bapi:BBC0122_018700"/>
<dbReference type="Proteomes" id="UP000189632">
    <property type="component" value="Chromosome"/>
</dbReference>
<protein>
    <submittedName>
        <fullName evidence="1">Uncharacterized conserved protein, DUF736 family</fullName>
    </submittedName>
</protein>
<dbReference type="RefSeq" id="WP_188318029.1">
    <property type="nucleotide sequence ID" value="NZ_CAXUOT020000003.1"/>
</dbReference>
<evidence type="ECO:0000313" key="1">
    <source>
        <dbReference type="EMBL" id="AQT47965.1"/>
    </source>
</evidence>
<proteinExistence type="predicted"/>
<dbReference type="Pfam" id="PF05284">
    <property type="entry name" value="DUF736"/>
    <property type="match status" value="1"/>
</dbReference>
<dbReference type="EMBL" id="CP015625">
    <property type="protein sequence ID" value="AQT47965.1"/>
    <property type="molecule type" value="Genomic_DNA"/>
</dbReference>
<reference evidence="1 2" key="1">
    <citation type="submission" date="2016-11" db="EMBL/GenBank/DDBJ databases">
        <title>Comparative genomics of Bartonella apis.</title>
        <authorList>
            <person name="Engel P."/>
        </authorList>
    </citation>
    <scope>NUCLEOTIDE SEQUENCE [LARGE SCALE GENOMIC DNA]</scope>
    <source>
        <strain evidence="1 2">BBC0122</strain>
    </source>
</reference>
<dbReference type="AlphaFoldDB" id="A0A1U9MJ72"/>
<keyword evidence="2" id="KW-1185">Reference proteome</keyword>
<evidence type="ECO:0000313" key="2">
    <source>
        <dbReference type="Proteomes" id="UP000189632"/>
    </source>
</evidence>
<accession>A0A1U9MJ72</accession>
<gene>
    <name evidence="1" type="ORF">BBC0122_018700</name>
</gene>
<dbReference type="InterPro" id="IPR007948">
    <property type="entry name" value="DUF736"/>
</dbReference>
<organism evidence="1 2">
    <name type="scientific">Bartonella choladocola</name>
    <dbReference type="NCBI Taxonomy" id="2750995"/>
    <lineage>
        <taxon>Bacteria</taxon>
        <taxon>Pseudomonadati</taxon>
        <taxon>Pseudomonadota</taxon>
        <taxon>Alphaproteobacteria</taxon>
        <taxon>Hyphomicrobiales</taxon>
        <taxon>Bartonellaceae</taxon>
        <taxon>Bartonella</taxon>
    </lineage>
</organism>
<sequence>MASIGTLKQVKENKFEGRLLFATFRQPIPVSMHRVNKVSDNAPDFRMIAKNGTEVGAAWIKQNKQTGKEYISVSISIPELNSVVYGTLGRMSDQPDENLYSIIWNQPNSAIPSNYLDQNDYGADNFGGSQSSYDQDHVDAYN</sequence>